<dbReference type="PROSITE" id="PS51755">
    <property type="entry name" value="OMPR_PHOB"/>
    <property type="match status" value="1"/>
</dbReference>
<evidence type="ECO:0000256" key="4">
    <source>
        <dbReference type="PROSITE-ProRule" id="PRU00169"/>
    </source>
</evidence>
<dbReference type="GO" id="GO:0000156">
    <property type="term" value="F:phosphorelay response regulator activity"/>
    <property type="evidence" value="ECO:0007669"/>
    <property type="project" value="TreeGrafter"/>
</dbReference>
<name>A0A5A9VYH3_9GAMM</name>
<dbReference type="InterPro" id="IPR011006">
    <property type="entry name" value="CheY-like_superfamily"/>
</dbReference>
<evidence type="ECO:0000256" key="2">
    <source>
        <dbReference type="ARBA" id="ARBA00023012"/>
    </source>
</evidence>
<dbReference type="EMBL" id="SMRS01000012">
    <property type="protein sequence ID" value="KAA0873580.1"/>
    <property type="molecule type" value="Genomic_DNA"/>
</dbReference>
<feature type="DNA-binding region" description="OmpR/PhoB-type" evidence="5">
    <location>
        <begin position="123"/>
        <end position="226"/>
    </location>
</feature>
<proteinExistence type="predicted"/>
<dbReference type="InterPro" id="IPR039420">
    <property type="entry name" value="WalR-like"/>
</dbReference>
<dbReference type="AlphaFoldDB" id="A0A5A9VYH3"/>
<keyword evidence="3 5" id="KW-0238">DNA-binding</keyword>
<dbReference type="GO" id="GO:0032993">
    <property type="term" value="C:protein-DNA complex"/>
    <property type="evidence" value="ECO:0007669"/>
    <property type="project" value="TreeGrafter"/>
</dbReference>
<dbReference type="GO" id="GO:0000976">
    <property type="term" value="F:transcription cis-regulatory region binding"/>
    <property type="evidence" value="ECO:0007669"/>
    <property type="project" value="TreeGrafter"/>
</dbReference>
<dbReference type="InterPro" id="IPR001867">
    <property type="entry name" value="OmpR/PhoB-type_DNA-bd"/>
</dbReference>
<feature type="domain" description="Response regulatory" evidence="6">
    <location>
        <begin position="3"/>
        <end position="118"/>
    </location>
</feature>
<accession>A0A5A9VYH3</accession>
<evidence type="ECO:0000313" key="9">
    <source>
        <dbReference type="Proteomes" id="UP000325302"/>
    </source>
</evidence>
<feature type="modified residue" description="4-aspartylphosphate" evidence="4">
    <location>
        <position position="53"/>
    </location>
</feature>
<sequence>MPHLAIIEDDMDQAKLLAYWLKPYGFDATLFISAELFLHSLHQGQEFDLLLLDWILPGQSGIELLQALSAHPNLPPIIFTTVKDKEIDLVTALHLGADDFIHKPLSKTVLIARIKAVLRRYGRQFLDVDPSETLVLSDKELTLTFHHQSLKLTATEYRLLHLFLQTSNSLLSREELADSLWGDEEKALDGRALDLLISRLRKKLRGLNPPPGQIISRYGQGYLFERG</sequence>
<evidence type="ECO:0000313" key="8">
    <source>
        <dbReference type="EMBL" id="KAA0873580.1"/>
    </source>
</evidence>
<gene>
    <name evidence="8" type="ORF">E1H14_12630</name>
</gene>
<dbReference type="Proteomes" id="UP000325302">
    <property type="component" value="Unassembled WGS sequence"/>
</dbReference>
<dbReference type="SMART" id="SM00448">
    <property type="entry name" value="REC"/>
    <property type="match status" value="1"/>
</dbReference>
<dbReference type="GO" id="GO:0006355">
    <property type="term" value="P:regulation of DNA-templated transcription"/>
    <property type="evidence" value="ECO:0007669"/>
    <property type="project" value="InterPro"/>
</dbReference>
<evidence type="ECO:0000259" key="6">
    <source>
        <dbReference type="PROSITE" id="PS50110"/>
    </source>
</evidence>
<protein>
    <submittedName>
        <fullName evidence="8">Response regulator transcription factor</fullName>
    </submittedName>
</protein>
<dbReference type="SMART" id="SM00862">
    <property type="entry name" value="Trans_reg_C"/>
    <property type="match status" value="1"/>
</dbReference>
<comment type="caution">
    <text evidence="8">The sequence shown here is derived from an EMBL/GenBank/DDBJ whole genome shotgun (WGS) entry which is preliminary data.</text>
</comment>
<keyword evidence="1 4" id="KW-0597">Phosphoprotein</keyword>
<dbReference type="Pfam" id="PF00072">
    <property type="entry name" value="Response_reg"/>
    <property type="match status" value="1"/>
</dbReference>
<keyword evidence="9" id="KW-1185">Reference proteome</keyword>
<dbReference type="SUPFAM" id="SSF46894">
    <property type="entry name" value="C-terminal effector domain of the bipartite response regulators"/>
    <property type="match status" value="1"/>
</dbReference>
<organism evidence="8 9">
    <name type="scientific">Nitrincola tapanii</name>
    <dbReference type="NCBI Taxonomy" id="1708751"/>
    <lineage>
        <taxon>Bacteria</taxon>
        <taxon>Pseudomonadati</taxon>
        <taxon>Pseudomonadota</taxon>
        <taxon>Gammaproteobacteria</taxon>
        <taxon>Oceanospirillales</taxon>
        <taxon>Oceanospirillaceae</taxon>
        <taxon>Nitrincola</taxon>
    </lineage>
</organism>
<dbReference type="Pfam" id="PF00486">
    <property type="entry name" value="Trans_reg_C"/>
    <property type="match status" value="1"/>
</dbReference>
<dbReference type="Gene3D" id="1.10.10.10">
    <property type="entry name" value="Winged helix-like DNA-binding domain superfamily/Winged helix DNA-binding domain"/>
    <property type="match status" value="1"/>
</dbReference>
<dbReference type="SUPFAM" id="SSF52172">
    <property type="entry name" value="CheY-like"/>
    <property type="match status" value="1"/>
</dbReference>
<dbReference type="CDD" id="cd17574">
    <property type="entry name" value="REC_OmpR"/>
    <property type="match status" value="1"/>
</dbReference>
<keyword evidence="2" id="KW-0902">Two-component regulatory system</keyword>
<feature type="domain" description="OmpR/PhoB-type" evidence="7">
    <location>
        <begin position="123"/>
        <end position="226"/>
    </location>
</feature>
<evidence type="ECO:0000256" key="1">
    <source>
        <dbReference type="ARBA" id="ARBA00022553"/>
    </source>
</evidence>
<dbReference type="InterPro" id="IPR001789">
    <property type="entry name" value="Sig_transdc_resp-reg_receiver"/>
</dbReference>
<dbReference type="CDD" id="cd00383">
    <property type="entry name" value="trans_reg_C"/>
    <property type="match status" value="1"/>
</dbReference>
<dbReference type="OrthoDB" id="9802426at2"/>
<dbReference type="Gene3D" id="3.40.50.2300">
    <property type="match status" value="1"/>
</dbReference>
<dbReference type="InterPro" id="IPR036388">
    <property type="entry name" value="WH-like_DNA-bd_sf"/>
</dbReference>
<dbReference type="GO" id="GO:0005829">
    <property type="term" value="C:cytosol"/>
    <property type="evidence" value="ECO:0007669"/>
    <property type="project" value="TreeGrafter"/>
</dbReference>
<dbReference type="InterPro" id="IPR016032">
    <property type="entry name" value="Sig_transdc_resp-reg_C-effctor"/>
</dbReference>
<evidence type="ECO:0000256" key="3">
    <source>
        <dbReference type="ARBA" id="ARBA00023125"/>
    </source>
</evidence>
<dbReference type="PANTHER" id="PTHR48111:SF40">
    <property type="entry name" value="PHOSPHATE REGULON TRANSCRIPTIONAL REGULATORY PROTEIN PHOB"/>
    <property type="match status" value="1"/>
</dbReference>
<evidence type="ECO:0000256" key="5">
    <source>
        <dbReference type="PROSITE-ProRule" id="PRU01091"/>
    </source>
</evidence>
<dbReference type="PROSITE" id="PS50110">
    <property type="entry name" value="RESPONSE_REGULATORY"/>
    <property type="match status" value="1"/>
</dbReference>
<reference evidence="8 9" key="1">
    <citation type="submission" date="2019-03" db="EMBL/GenBank/DDBJ databases">
        <title>Nitrincola sp. nov. isolated from an Indian soda lake.</title>
        <authorList>
            <person name="Joshi A."/>
            <person name="Thite S.V."/>
            <person name="Joseph N."/>
            <person name="Dhotre D."/>
            <person name="Moorthy M."/>
            <person name="Shouche Y.S."/>
        </authorList>
    </citation>
    <scope>NUCLEOTIDE SEQUENCE [LARGE SCALE GENOMIC DNA]</scope>
    <source>
        <strain evidence="8 9">MEB193</strain>
    </source>
</reference>
<dbReference type="Gene3D" id="6.10.250.690">
    <property type="match status" value="1"/>
</dbReference>
<dbReference type="RefSeq" id="WP_149391844.1">
    <property type="nucleotide sequence ID" value="NZ_SMRS01000012.1"/>
</dbReference>
<dbReference type="PANTHER" id="PTHR48111">
    <property type="entry name" value="REGULATOR OF RPOS"/>
    <property type="match status" value="1"/>
</dbReference>
<evidence type="ECO:0000259" key="7">
    <source>
        <dbReference type="PROSITE" id="PS51755"/>
    </source>
</evidence>